<gene>
    <name evidence="1" type="ORF">NDU88_006123</name>
</gene>
<evidence type="ECO:0000313" key="1">
    <source>
        <dbReference type="EMBL" id="KAJ1202323.1"/>
    </source>
</evidence>
<reference evidence="1" key="1">
    <citation type="journal article" date="2022" name="bioRxiv">
        <title>Sequencing and chromosome-scale assembly of the giantPleurodeles waltlgenome.</title>
        <authorList>
            <person name="Brown T."/>
            <person name="Elewa A."/>
            <person name="Iarovenko S."/>
            <person name="Subramanian E."/>
            <person name="Araus A.J."/>
            <person name="Petzold A."/>
            <person name="Susuki M."/>
            <person name="Suzuki K.-i.T."/>
            <person name="Hayashi T."/>
            <person name="Toyoda A."/>
            <person name="Oliveira C."/>
            <person name="Osipova E."/>
            <person name="Leigh N.D."/>
            <person name="Simon A."/>
            <person name="Yun M.H."/>
        </authorList>
    </citation>
    <scope>NUCLEOTIDE SEQUENCE</scope>
    <source>
        <strain evidence="1">20211129_DDA</strain>
        <tissue evidence="1">Liver</tissue>
    </source>
</reference>
<keyword evidence="2" id="KW-1185">Reference proteome</keyword>
<dbReference type="Proteomes" id="UP001066276">
    <property type="component" value="Chromosome 2_1"/>
</dbReference>
<proteinExistence type="predicted"/>
<protein>
    <submittedName>
        <fullName evidence="1">Uncharacterized protein</fullName>
    </submittedName>
</protein>
<comment type="caution">
    <text evidence="1">The sequence shown here is derived from an EMBL/GenBank/DDBJ whole genome shotgun (WGS) entry which is preliminary data.</text>
</comment>
<name>A0AAV7VL06_PLEWA</name>
<organism evidence="1 2">
    <name type="scientific">Pleurodeles waltl</name>
    <name type="common">Iberian ribbed newt</name>
    <dbReference type="NCBI Taxonomy" id="8319"/>
    <lineage>
        <taxon>Eukaryota</taxon>
        <taxon>Metazoa</taxon>
        <taxon>Chordata</taxon>
        <taxon>Craniata</taxon>
        <taxon>Vertebrata</taxon>
        <taxon>Euteleostomi</taxon>
        <taxon>Amphibia</taxon>
        <taxon>Batrachia</taxon>
        <taxon>Caudata</taxon>
        <taxon>Salamandroidea</taxon>
        <taxon>Salamandridae</taxon>
        <taxon>Pleurodelinae</taxon>
        <taxon>Pleurodeles</taxon>
    </lineage>
</organism>
<sequence length="72" mass="7975">MVVIAKGSLVAHAPDCACPEVRVNSAESVVMGANLQMTVYKPNVEYYIKQEQKWTISGKKKNIYSKIKDDAS</sequence>
<dbReference type="EMBL" id="JANPWB010000003">
    <property type="protein sequence ID" value="KAJ1202323.1"/>
    <property type="molecule type" value="Genomic_DNA"/>
</dbReference>
<accession>A0AAV7VL06</accession>
<evidence type="ECO:0000313" key="2">
    <source>
        <dbReference type="Proteomes" id="UP001066276"/>
    </source>
</evidence>
<dbReference type="AlphaFoldDB" id="A0AAV7VL06"/>